<dbReference type="PANTHER" id="PTHR23416">
    <property type="entry name" value="SIALIC ACID SYNTHASE-RELATED"/>
    <property type="match status" value="1"/>
</dbReference>
<dbReference type="Gene3D" id="2.160.10.10">
    <property type="entry name" value="Hexapeptide repeat proteins"/>
    <property type="match status" value="1"/>
</dbReference>
<comment type="similarity">
    <text evidence="1">Belongs to the transferase hexapeptide repeat family.</text>
</comment>
<sequence>MTSEKQKMLSGLPFNALDPELINERKRAKALCFEYNQLHPDQKGLRQQKLSKLLGRAIKPTLEPNFQCDYGYNISLGRNVYMNHNCTILDAAPVTLGDNVMIGPNVTLSTTTHPLQASQRKDGITQAKAITIANDVWIGMGVSILPGVSVGTGAVIAAGSVVTKDIPEHVVVAGVPASLVKQITELN</sequence>
<accession>A0ABU9TW09</accession>
<evidence type="ECO:0000256" key="4">
    <source>
        <dbReference type="ARBA" id="ARBA00023315"/>
    </source>
</evidence>
<dbReference type="Pfam" id="PF14602">
    <property type="entry name" value="Hexapep_2"/>
    <property type="match status" value="1"/>
</dbReference>
<dbReference type="RefSeq" id="WP_342854941.1">
    <property type="nucleotide sequence ID" value="NZ_JBBMRA010000017.1"/>
</dbReference>
<proteinExistence type="inferred from homology"/>
<dbReference type="PROSITE" id="PS00101">
    <property type="entry name" value="HEXAPEP_TRANSFERASES"/>
    <property type="match status" value="1"/>
</dbReference>
<dbReference type="InterPro" id="IPR024688">
    <property type="entry name" value="Mac_dom"/>
</dbReference>
<protein>
    <submittedName>
        <fullName evidence="6">Sugar O-acetyltransferase</fullName>
        <ecNumber evidence="6">2.3.1.-</ecNumber>
    </submittedName>
</protein>
<keyword evidence="2 6" id="KW-0808">Transferase</keyword>
<name>A0ABU9TW09_9GAMM</name>
<dbReference type="InterPro" id="IPR051159">
    <property type="entry name" value="Hexapeptide_acetyltransf"/>
</dbReference>
<evidence type="ECO:0000313" key="6">
    <source>
        <dbReference type="EMBL" id="MEM5537678.1"/>
    </source>
</evidence>
<dbReference type="GO" id="GO:0016746">
    <property type="term" value="F:acyltransferase activity"/>
    <property type="evidence" value="ECO:0007669"/>
    <property type="project" value="UniProtKB-KW"/>
</dbReference>
<dbReference type="SMART" id="SM01266">
    <property type="entry name" value="Mac"/>
    <property type="match status" value="1"/>
</dbReference>
<organism evidence="6 7">
    <name type="scientific">Neptuniibacter pectenicola</name>
    <dbReference type="NCBI Taxonomy" id="1806669"/>
    <lineage>
        <taxon>Bacteria</taxon>
        <taxon>Pseudomonadati</taxon>
        <taxon>Pseudomonadota</taxon>
        <taxon>Gammaproteobacteria</taxon>
        <taxon>Oceanospirillales</taxon>
        <taxon>Oceanospirillaceae</taxon>
        <taxon>Neptuniibacter</taxon>
    </lineage>
</organism>
<evidence type="ECO:0000256" key="3">
    <source>
        <dbReference type="ARBA" id="ARBA00022737"/>
    </source>
</evidence>
<dbReference type="Pfam" id="PF12464">
    <property type="entry name" value="Mac"/>
    <property type="match status" value="1"/>
</dbReference>
<evidence type="ECO:0000256" key="1">
    <source>
        <dbReference type="ARBA" id="ARBA00007274"/>
    </source>
</evidence>
<dbReference type="InterPro" id="IPR018357">
    <property type="entry name" value="Hexapep_transf_CS"/>
</dbReference>
<dbReference type="InterPro" id="IPR011004">
    <property type="entry name" value="Trimer_LpxA-like_sf"/>
</dbReference>
<dbReference type="SUPFAM" id="SSF51161">
    <property type="entry name" value="Trimeric LpxA-like enzymes"/>
    <property type="match status" value="1"/>
</dbReference>
<comment type="caution">
    <text evidence="6">The sequence shown here is derived from an EMBL/GenBank/DDBJ whole genome shotgun (WGS) entry which is preliminary data.</text>
</comment>
<reference evidence="6 7" key="1">
    <citation type="submission" date="2024-03" db="EMBL/GenBank/DDBJ databases">
        <title>Community enrichment and isolation of bacterial strains for fucoidan degradation.</title>
        <authorList>
            <person name="Sichert A."/>
        </authorList>
    </citation>
    <scope>NUCLEOTIDE SEQUENCE [LARGE SCALE GENOMIC DNA]</scope>
    <source>
        <strain evidence="6 7">AS76</strain>
    </source>
</reference>
<gene>
    <name evidence="6" type="ORF">WNY58_14915</name>
</gene>
<evidence type="ECO:0000313" key="7">
    <source>
        <dbReference type="Proteomes" id="UP001449225"/>
    </source>
</evidence>
<evidence type="ECO:0000259" key="5">
    <source>
        <dbReference type="SMART" id="SM01266"/>
    </source>
</evidence>
<keyword evidence="7" id="KW-1185">Reference proteome</keyword>
<feature type="domain" description="Maltose/galactoside acetyltransferase" evidence="5">
    <location>
        <begin position="5"/>
        <end position="59"/>
    </location>
</feature>
<dbReference type="EMBL" id="JBBMRA010000017">
    <property type="protein sequence ID" value="MEM5537678.1"/>
    <property type="molecule type" value="Genomic_DNA"/>
</dbReference>
<dbReference type="Pfam" id="PF00132">
    <property type="entry name" value="Hexapep"/>
    <property type="match status" value="1"/>
</dbReference>
<dbReference type="EC" id="2.3.1.-" evidence="6"/>
<keyword evidence="4 6" id="KW-0012">Acyltransferase</keyword>
<dbReference type="CDD" id="cd03357">
    <property type="entry name" value="LbH_MAT_GAT"/>
    <property type="match status" value="1"/>
</dbReference>
<dbReference type="PANTHER" id="PTHR23416:SF23">
    <property type="entry name" value="ACETYLTRANSFERASE C18B11.09C-RELATED"/>
    <property type="match status" value="1"/>
</dbReference>
<dbReference type="InterPro" id="IPR001451">
    <property type="entry name" value="Hexapep"/>
</dbReference>
<dbReference type="Proteomes" id="UP001449225">
    <property type="component" value="Unassembled WGS sequence"/>
</dbReference>
<keyword evidence="3" id="KW-0677">Repeat</keyword>
<evidence type="ECO:0000256" key="2">
    <source>
        <dbReference type="ARBA" id="ARBA00022679"/>
    </source>
</evidence>